<evidence type="ECO:0000259" key="5">
    <source>
        <dbReference type="PROSITE" id="PS51186"/>
    </source>
</evidence>
<dbReference type="OrthoDB" id="5043642at2759"/>
<name>A0A9J7NA83_BRAFL</name>
<evidence type="ECO:0000256" key="1">
    <source>
        <dbReference type="ARBA" id="ARBA00009342"/>
    </source>
</evidence>
<dbReference type="GO" id="GO:0008080">
    <property type="term" value="F:N-acetyltransferase activity"/>
    <property type="evidence" value="ECO:0007669"/>
    <property type="project" value="InterPro"/>
</dbReference>
<dbReference type="InterPro" id="IPR016181">
    <property type="entry name" value="Acyl_CoA_acyltransferase"/>
</dbReference>
<dbReference type="AlphaFoldDB" id="A0A9J7NA83"/>
<reference evidence="7" key="2">
    <citation type="submission" date="2025-08" db="UniProtKB">
        <authorList>
            <consortium name="RefSeq"/>
        </authorList>
    </citation>
    <scope>IDENTIFICATION</scope>
    <source>
        <strain evidence="7">S238N-H82</strain>
        <tissue evidence="7">Testes</tissue>
    </source>
</reference>
<dbReference type="InterPro" id="IPR039135">
    <property type="entry name" value="NAT9-like"/>
</dbReference>
<organism evidence="6 7">
    <name type="scientific">Branchiostoma floridae</name>
    <name type="common">Florida lancelet</name>
    <name type="synonym">Amphioxus</name>
    <dbReference type="NCBI Taxonomy" id="7739"/>
    <lineage>
        <taxon>Eukaryota</taxon>
        <taxon>Metazoa</taxon>
        <taxon>Chordata</taxon>
        <taxon>Cephalochordata</taxon>
        <taxon>Leptocardii</taxon>
        <taxon>Amphioxiformes</taxon>
        <taxon>Branchiostomatidae</taxon>
        <taxon>Branchiostoma</taxon>
    </lineage>
</organism>
<accession>A0A9J7NA83</accession>
<dbReference type="OMA" id="WHVPRYH"/>
<evidence type="ECO:0000256" key="3">
    <source>
        <dbReference type="ARBA" id="ARBA00023315"/>
    </source>
</evidence>
<keyword evidence="3" id="KW-0012">Acyltransferase</keyword>
<dbReference type="Proteomes" id="UP000001554">
    <property type="component" value="Chromosome 13"/>
</dbReference>
<proteinExistence type="inferred from homology"/>
<dbReference type="PROSITE" id="PS51186">
    <property type="entry name" value="GNAT"/>
    <property type="match status" value="1"/>
</dbReference>
<dbReference type="PANTHER" id="PTHR13256">
    <property type="entry name" value="N-ACETYLTRANSFERASE 9"/>
    <property type="match status" value="1"/>
</dbReference>
<keyword evidence="2" id="KW-0808">Transferase</keyword>
<dbReference type="Gene3D" id="3.40.630.30">
    <property type="match status" value="1"/>
</dbReference>
<dbReference type="RefSeq" id="XP_035695071.1">
    <property type="nucleotide sequence ID" value="XM_035839178.1"/>
</dbReference>
<keyword evidence="6" id="KW-1185">Reference proteome</keyword>
<dbReference type="GeneID" id="118428898"/>
<feature type="domain" description="N-acetyltransferase" evidence="5">
    <location>
        <begin position="37"/>
        <end position="188"/>
    </location>
</feature>
<sequence>MKINENTLLEGSRIVLVPYKKQHVPKYHGWMQSSELQELTASEPLTLQQEYEMQNSWWQDQNKCTFIVLDKTSWQSAEKTEIDSMIGDVNLFFTNQESPTEAEIEIMIAEPTSRRKGSGREALTTMMAYGVQELGVTEYVAKIGYSNHGSLSLFHKLGFTEVSRSDVFQEVTLHLPICDDIRTRLEQETSHISKHMYGDLSTYTYEDHSR</sequence>
<protein>
    <recommendedName>
        <fullName evidence="4">N-acetyltransferase 9-like protein</fullName>
    </recommendedName>
</protein>
<evidence type="ECO:0000313" key="7">
    <source>
        <dbReference type="RefSeq" id="XP_035695071.1"/>
    </source>
</evidence>
<evidence type="ECO:0000313" key="6">
    <source>
        <dbReference type="Proteomes" id="UP000001554"/>
    </source>
</evidence>
<reference evidence="6" key="1">
    <citation type="journal article" date="2020" name="Nat. Ecol. Evol.">
        <title>Deeply conserved synteny resolves early events in vertebrate evolution.</title>
        <authorList>
            <person name="Simakov O."/>
            <person name="Marletaz F."/>
            <person name="Yue J.X."/>
            <person name="O'Connell B."/>
            <person name="Jenkins J."/>
            <person name="Brandt A."/>
            <person name="Calef R."/>
            <person name="Tung C.H."/>
            <person name="Huang T.K."/>
            <person name="Schmutz J."/>
            <person name="Satoh N."/>
            <person name="Yu J.K."/>
            <person name="Putnam N.H."/>
            <person name="Green R.E."/>
            <person name="Rokhsar D.S."/>
        </authorList>
    </citation>
    <scope>NUCLEOTIDE SEQUENCE [LARGE SCALE GENOMIC DNA]</scope>
    <source>
        <strain evidence="6">S238N-H82</strain>
    </source>
</reference>
<dbReference type="InterPro" id="IPR000182">
    <property type="entry name" value="GNAT_dom"/>
</dbReference>
<evidence type="ECO:0000256" key="4">
    <source>
        <dbReference type="ARBA" id="ARBA00069551"/>
    </source>
</evidence>
<dbReference type="PANTHER" id="PTHR13256:SF16">
    <property type="entry name" value="ALPHA_BETA-TUBULIN-N-ACETYLTRANSFERASE 9"/>
    <property type="match status" value="1"/>
</dbReference>
<dbReference type="KEGG" id="bfo:118428898"/>
<dbReference type="FunFam" id="3.40.630.30:FF:000248">
    <property type="entry name" value="N-acetyltransferase 9-like protein"/>
    <property type="match status" value="1"/>
</dbReference>
<dbReference type="SUPFAM" id="SSF55729">
    <property type="entry name" value="Acyl-CoA N-acyltransferases (Nat)"/>
    <property type="match status" value="1"/>
</dbReference>
<gene>
    <name evidence="7" type="primary">LOC118428898</name>
</gene>
<evidence type="ECO:0000256" key="2">
    <source>
        <dbReference type="ARBA" id="ARBA00022679"/>
    </source>
</evidence>
<comment type="similarity">
    <text evidence="1">Belongs to the acetyltransferase family. GNAT subfamily.</text>
</comment>
<dbReference type="Pfam" id="PF13302">
    <property type="entry name" value="Acetyltransf_3"/>
    <property type="match status" value="1"/>
</dbReference>